<dbReference type="InterPro" id="IPR013325">
    <property type="entry name" value="RNA_pol_sigma_r2"/>
</dbReference>
<evidence type="ECO:0000256" key="6">
    <source>
        <dbReference type="RuleBase" id="RU000716"/>
    </source>
</evidence>
<evidence type="ECO:0000256" key="1">
    <source>
        <dbReference type="ARBA" id="ARBA00010641"/>
    </source>
</evidence>
<dbReference type="PANTHER" id="PTHR43133">
    <property type="entry name" value="RNA POLYMERASE ECF-TYPE SIGMA FACTO"/>
    <property type="match status" value="1"/>
</dbReference>
<dbReference type="NCBIfam" id="NF004113">
    <property type="entry name" value="PRK05602.1"/>
    <property type="match status" value="1"/>
</dbReference>
<dbReference type="CDD" id="cd06171">
    <property type="entry name" value="Sigma70_r4"/>
    <property type="match status" value="1"/>
</dbReference>
<evidence type="ECO:0000259" key="7">
    <source>
        <dbReference type="Pfam" id="PF04542"/>
    </source>
</evidence>
<evidence type="ECO:0000256" key="4">
    <source>
        <dbReference type="ARBA" id="ARBA00023125"/>
    </source>
</evidence>
<dbReference type="Pfam" id="PF04542">
    <property type="entry name" value="Sigma70_r2"/>
    <property type="match status" value="1"/>
</dbReference>
<keyword evidence="5 6" id="KW-0804">Transcription</keyword>
<evidence type="ECO:0000256" key="2">
    <source>
        <dbReference type="ARBA" id="ARBA00023015"/>
    </source>
</evidence>
<dbReference type="InterPro" id="IPR000838">
    <property type="entry name" value="RNA_pol_sigma70_ECF_CS"/>
</dbReference>
<proteinExistence type="inferred from homology"/>
<comment type="caution">
    <text evidence="9">The sequence shown here is derived from an EMBL/GenBank/DDBJ whole genome shotgun (WGS) entry which is preliminary data.</text>
</comment>
<name>A0A431VB16_9PROT</name>
<dbReference type="Gene3D" id="1.10.10.10">
    <property type="entry name" value="Winged helix-like DNA-binding domain superfamily/Winged helix DNA-binding domain"/>
    <property type="match status" value="1"/>
</dbReference>
<dbReference type="SUPFAM" id="SSF88659">
    <property type="entry name" value="Sigma3 and sigma4 domains of RNA polymerase sigma factors"/>
    <property type="match status" value="1"/>
</dbReference>
<dbReference type="Proteomes" id="UP000277007">
    <property type="component" value="Unassembled WGS sequence"/>
</dbReference>
<dbReference type="RefSeq" id="WP_126620209.1">
    <property type="nucleotide sequence ID" value="NZ_JBHUCY010000062.1"/>
</dbReference>
<sequence>MTGTEDSDEALMARVAGGDAAAFDRLAARHLRRAVTLAQRLTGNPADADDIAQEAFLRVWRHAARWDGSRAAFTTWLHRIVVNLAIDRGRRPGWSPLDAADTIADSGPDALDRIAERQEADRLARALDALPDRQRAAVVLFHQDGLSQRQAADVLGVRESAFASLLARARVALKTALNAGREPS</sequence>
<evidence type="ECO:0000256" key="3">
    <source>
        <dbReference type="ARBA" id="ARBA00023082"/>
    </source>
</evidence>
<evidence type="ECO:0000256" key="5">
    <source>
        <dbReference type="ARBA" id="ARBA00023163"/>
    </source>
</evidence>
<comment type="similarity">
    <text evidence="1 6">Belongs to the sigma-70 factor family. ECF subfamily.</text>
</comment>
<dbReference type="Gene3D" id="1.10.1740.10">
    <property type="match status" value="1"/>
</dbReference>
<dbReference type="InterPro" id="IPR013324">
    <property type="entry name" value="RNA_pol_sigma_r3/r4-like"/>
</dbReference>
<dbReference type="InterPro" id="IPR013249">
    <property type="entry name" value="RNA_pol_sigma70_r4_t2"/>
</dbReference>
<dbReference type="InterPro" id="IPR007627">
    <property type="entry name" value="RNA_pol_sigma70_r2"/>
</dbReference>
<dbReference type="GO" id="GO:0016987">
    <property type="term" value="F:sigma factor activity"/>
    <property type="evidence" value="ECO:0007669"/>
    <property type="project" value="UniProtKB-KW"/>
</dbReference>
<dbReference type="GO" id="GO:0006352">
    <property type="term" value="P:DNA-templated transcription initiation"/>
    <property type="evidence" value="ECO:0007669"/>
    <property type="project" value="InterPro"/>
</dbReference>
<organism evidence="9 10">
    <name type="scientific">Azospirillum griseum</name>
    <dbReference type="NCBI Taxonomy" id="2496639"/>
    <lineage>
        <taxon>Bacteria</taxon>
        <taxon>Pseudomonadati</taxon>
        <taxon>Pseudomonadota</taxon>
        <taxon>Alphaproteobacteria</taxon>
        <taxon>Rhodospirillales</taxon>
        <taxon>Azospirillaceae</taxon>
        <taxon>Azospirillum</taxon>
    </lineage>
</organism>
<gene>
    <name evidence="9" type="ORF">EJ903_23885</name>
</gene>
<evidence type="ECO:0000313" key="10">
    <source>
        <dbReference type="Proteomes" id="UP000277007"/>
    </source>
</evidence>
<dbReference type="SUPFAM" id="SSF88946">
    <property type="entry name" value="Sigma2 domain of RNA polymerase sigma factors"/>
    <property type="match status" value="1"/>
</dbReference>
<reference evidence="9 10" key="1">
    <citation type="submission" date="2018-12" db="EMBL/GenBank/DDBJ databases">
        <authorList>
            <person name="Yang Y."/>
        </authorList>
    </citation>
    <scope>NUCLEOTIDE SEQUENCE [LARGE SCALE GENOMIC DNA]</scope>
    <source>
        <strain evidence="9 10">L-25-5w-1</strain>
    </source>
</reference>
<dbReference type="InterPro" id="IPR014284">
    <property type="entry name" value="RNA_pol_sigma-70_dom"/>
</dbReference>
<evidence type="ECO:0000313" key="9">
    <source>
        <dbReference type="EMBL" id="RTR14254.1"/>
    </source>
</evidence>
<dbReference type="GO" id="GO:0003677">
    <property type="term" value="F:DNA binding"/>
    <property type="evidence" value="ECO:0007669"/>
    <property type="project" value="UniProtKB-KW"/>
</dbReference>
<feature type="domain" description="RNA polymerase sigma-70 region 2" evidence="7">
    <location>
        <begin position="26"/>
        <end position="93"/>
    </location>
</feature>
<keyword evidence="2 6" id="KW-0805">Transcription regulation</keyword>
<keyword evidence="10" id="KW-1185">Reference proteome</keyword>
<evidence type="ECO:0000259" key="8">
    <source>
        <dbReference type="Pfam" id="PF08281"/>
    </source>
</evidence>
<dbReference type="OrthoDB" id="9780326at2"/>
<dbReference type="PANTHER" id="PTHR43133:SF8">
    <property type="entry name" value="RNA POLYMERASE SIGMA FACTOR HI_1459-RELATED"/>
    <property type="match status" value="1"/>
</dbReference>
<dbReference type="InterPro" id="IPR036388">
    <property type="entry name" value="WH-like_DNA-bd_sf"/>
</dbReference>
<dbReference type="EMBL" id="RXMA01000039">
    <property type="protein sequence ID" value="RTR14254.1"/>
    <property type="molecule type" value="Genomic_DNA"/>
</dbReference>
<protein>
    <recommendedName>
        <fullName evidence="6">RNA polymerase sigma factor</fullName>
    </recommendedName>
</protein>
<dbReference type="PROSITE" id="PS01063">
    <property type="entry name" value="SIGMA70_ECF"/>
    <property type="match status" value="1"/>
</dbReference>
<feature type="domain" description="RNA polymerase sigma factor 70 region 4 type 2" evidence="8">
    <location>
        <begin position="121"/>
        <end position="173"/>
    </location>
</feature>
<accession>A0A431VB16</accession>
<dbReference type="InterPro" id="IPR039425">
    <property type="entry name" value="RNA_pol_sigma-70-like"/>
</dbReference>
<dbReference type="NCBIfam" id="TIGR02937">
    <property type="entry name" value="sigma70-ECF"/>
    <property type="match status" value="1"/>
</dbReference>
<dbReference type="AlphaFoldDB" id="A0A431VB16"/>
<keyword evidence="4 6" id="KW-0238">DNA-binding</keyword>
<keyword evidence="3 6" id="KW-0731">Sigma factor</keyword>
<dbReference type="Pfam" id="PF08281">
    <property type="entry name" value="Sigma70_r4_2"/>
    <property type="match status" value="1"/>
</dbReference>